<keyword evidence="10" id="KW-0539">Nucleus</keyword>
<dbReference type="GO" id="GO:0140664">
    <property type="term" value="F:ATP-dependent DNA damage sensor activity"/>
    <property type="evidence" value="ECO:0007669"/>
    <property type="project" value="InterPro"/>
</dbReference>
<dbReference type="InterPro" id="IPR007695">
    <property type="entry name" value="DNA_mismatch_repair_MutS-lik_N"/>
</dbReference>
<dbReference type="InterPro" id="IPR027417">
    <property type="entry name" value="P-loop_NTPase"/>
</dbReference>
<name>A0AAV5RRF0_MAUHU</name>
<feature type="compositionally biased region" description="Polar residues" evidence="12">
    <location>
        <begin position="68"/>
        <end position="81"/>
    </location>
</feature>
<evidence type="ECO:0000256" key="7">
    <source>
        <dbReference type="ARBA" id="ARBA00022840"/>
    </source>
</evidence>
<evidence type="ECO:0000259" key="13">
    <source>
        <dbReference type="PROSITE" id="PS00486"/>
    </source>
</evidence>
<dbReference type="PANTHER" id="PTHR11361:SF122">
    <property type="entry name" value="DNA MISMATCH REPAIR PROTEIN MSH3"/>
    <property type="match status" value="1"/>
</dbReference>
<dbReference type="EMBL" id="BTGD01000001">
    <property type="protein sequence ID" value="GMM54085.1"/>
    <property type="molecule type" value="Genomic_DNA"/>
</dbReference>
<gene>
    <name evidence="14" type="ORF">DAKH74_007010</name>
</gene>
<comment type="caution">
    <text evidence="14">The sequence shown here is derived from an EMBL/GenBank/DDBJ whole genome shotgun (WGS) entry which is preliminary data.</text>
</comment>
<evidence type="ECO:0000256" key="9">
    <source>
        <dbReference type="ARBA" id="ARBA00023204"/>
    </source>
</evidence>
<keyword evidence="9" id="KW-0234">DNA repair</keyword>
<dbReference type="InterPro" id="IPR000432">
    <property type="entry name" value="DNA_mismatch_repair_MutS_C"/>
</dbReference>
<dbReference type="Pfam" id="PF05192">
    <property type="entry name" value="MutS_III"/>
    <property type="match status" value="1"/>
</dbReference>
<feature type="region of interest" description="Disordered" evidence="12">
    <location>
        <begin position="1"/>
        <end position="47"/>
    </location>
</feature>
<dbReference type="Gene3D" id="3.40.50.300">
    <property type="entry name" value="P-loop containing nucleotide triphosphate hydrolases"/>
    <property type="match status" value="1"/>
</dbReference>
<dbReference type="GO" id="GO:0005634">
    <property type="term" value="C:nucleus"/>
    <property type="evidence" value="ECO:0007669"/>
    <property type="project" value="UniProtKB-SubCell"/>
</dbReference>
<feature type="compositionally biased region" description="Basic and acidic residues" evidence="12">
    <location>
        <begin position="14"/>
        <end position="31"/>
    </location>
</feature>
<feature type="compositionally biased region" description="Basic and acidic residues" evidence="12">
    <location>
        <begin position="84"/>
        <end position="93"/>
    </location>
</feature>
<keyword evidence="7" id="KW-0067">ATP-binding</keyword>
<dbReference type="Pfam" id="PF05190">
    <property type="entry name" value="MutS_IV"/>
    <property type="match status" value="1"/>
</dbReference>
<evidence type="ECO:0000256" key="12">
    <source>
        <dbReference type="SAM" id="MobiDB-lite"/>
    </source>
</evidence>
<dbReference type="Gene3D" id="3.30.420.110">
    <property type="entry name" value="MutS, connector domain"/>
    <property type="match status" value="1"/>
</dbReference>
<dbReference type="PROSITE" id="PS00486">
    <property type="entry name" value="DNA_MISMATCH_REPAIR_2"/>
    <property type="match status" value="1"/>
</dbReference>
<evidence type="ECO:0000256" key="6">
    <source>
        <dbReference type="ARBA" id="ARBA00022763"/>
    </source>
</evidence>
<evidence type="ECO:0000256" key="2">
    <source>
        <dbReference type="ARBA" id="ARBA00007094"/>
    </source>
</evidence>
<sequence>MSKQSTISRFFKPIKKDDVDRVTVSHQEDNHQSGNSKDTSICLDDSSDDDMIIENHAVSVNEHHDQPVIQQPKTEEQTQGPTKADVHDDEQGIKHFAFKKHSESESDSNMTAMHERQAESSFDQKLGKIMKKRKVDFKVSSMFHDELNNENNSDENESTSKSTKKGSGKLTPLDQQVQKLKLENMDKVLVVRVGYKYKCFAQDAVIVSKILQIKLIPGKLTIDGSNDSDANYKQFAYCSFPDVRLDVHLQRLVYHNLKVAVVEQSETTAIKKNSSNKSNVFQREISNTFSKATYGVNHSFDRKSNTNPILGNTKSIWALEIVNGCTNNLEYRLVSVNLNSGEIITDIFSDNYRSTDKISTRIKYLEPSECVVISSDGIPKSLQKVFTAQECILTVNQELPHSGEHFTEDEEKKLAILFDKLAPQYGGNQRFMTTIKALVTYLKQYNLQQSVFFSSNYKSFASTLYMTMDHSTIECLDISSNSGGKGSLFWILDHTRTSFGSRKLRQWILHPLVNHDDLEKRYDAIDCIRETVDDIFFDSLNNILSKAPDLLNTLNRMTYGRTSRKEVYFFLKQLIVVRDHFKLHDAYIKNEILNETGKIHKGSVYLVEIFRRLVNYFASLQLPNLFSMINISAVLDKDTTIQITEFFNLNNYDNSAEILDIQRQIEGIKSELDENLKSIRKILKRPYLEYKNNIEYLIEIRNTQVKGVPPDWVKVNSTKVVSRFWTPSTAKLVDRLNYLKEVLIRECNSEYVRFLGKISEEYSGLKSVIESLAEYDCILSLAATSCNTNYCRPQFHKECDKSQYIHISQGRNPIIESLDVQYVPNDVNMAQNDGKINIITGPNMGGKSSYIRQVALLIIMAQVGSYVPASSMKLTLFDRILTRIGAQDSILDGMSTFRMEMEDVLRCLTQSTSRSLLLLDEVGRGTGSIDGKAISYALLRYLVGQDTNCPLVLFTTHFPELSNSIHSPLLKNYFMDFVEEYKENESWPSVIFLYTLKPGVSSDSYGLNVAKLAHIPLAILESAFEKSSQLKEREKNETTLLNTPLMIKQILQNLNSDNNYDKESLVSLYNGLLESITE</sequence>
<evidence type="ECO:0000256" key="3">
    <source>
        <dbReference type="ARBA" id="ARBA00019000"/>
    </source>
</evidence>
<dbReference type="GO" id="GO:0005524">
    <property type="term" value="F:ATP binding"/>
    <property type="evidence" value="ECO:0007669"/>
    <property type="project" value="UniProtKB-KW"/>
</dbReference>
<dbReference type="SMART" id="SM00534">
    <property type="entry name" value="MUTSac"/>
    <property type="match status" value="1"/>
</dbReference>
<dbReference type="Proteomes" id="UP001377567">
    <property type="component" value="Unassembled WGS sequence"/>
</dbReference>
<dbReference type="InterPro" id="IPR007861">
    <property type="entry name" value="DNA_mismatch_repair_MutS_clamp"/>
</dbReference>
<evidence type="ECO:0000256" key="10">
    <source>
        <dbReference type="ARBA" id="ARBA00023242"/>
    </source>
</evidence>
<dbReference type="InterPro" id="IPR016151">
    <property type="entry name" value="DNA_mismatch_repair_MutS_N"/>
</dbReference>
<feature type="domain" description="DNA mismatch repair proteins mutS family" evidence="13">
    <location>
        <begin position="915"/>
        <end position="931"/>
    </location>
</feature>
<evidence type="ECO:0000256" key="1">
    <source>
        <dbReference type="ARBA" id="ARBA00004123"/>
    </source>
</evidence>
<keyword evidence="8" id="KW-0238">DNA-binding</keyword>
<evidence type="ECO:0000313" key="15">
    <source>
        <dbReference type="Proteomes" id="UP001377567"/>
    </source>
</evidence>
<evidence type="ECO:0000313" key="14">
    <source>
        <dbReference type="EMBL" id="GMM54085.1"/>
    </source>
</evidence>
<dbReference type="SMART" id="SM00533">
    <property type="entry name" value="MUTSd"/>
    <property type="match status" value="1"/>
</dbReference>
<dbReference type="PIRSF" id="PIRSF037677">
    <property type="entry name" value="DNA_mis_repair_Msh6"/>
    <property type="match status" value="1"/>
</dbReference>
<dbReference type="InterPro" id="IPR036187">
    <property type="entry name" value="DNA_mismatch_repair_MutS_sf"/>
</dbReference>
<dbReference type="Pfam" id="PF01624">
    <property type="entry name" value="MutS_I"/>
    <property type="match status" value="1"/>
</dbReference>
<keyword evidence="15" id="KW-1185">Reference proteome</keyword>
<comment type="subcellular location">
    <subcellularLocation>
        <location evidence="1">Nucleus</location>
    </subcellularLocation>
</comment>
<dbReference type="InterPro" id="IPR045076">
    <property type="entry name" value="MutS"/>
</dbReference>
<reference evidence="14 15" key="1">
    <citation type="journal article" date="2023" name="Elife">
        <title>Identification of key yeast species and microbe-microbe interactions impacting larval growth of Drosophila in the wild.</title>
        <authorList>
            <person name="Mure A."/>
            <person name="Sugiura Y."/>
            <person name="Maeda R."/>
            <person name="Honda K."/>
            <person name="Sakurai N."/>
            <person name="Takahashi Y."/>
            <person name="Watada M."/>
            <person name="Katoh T."/>
            <person name="Gotoh A."/>
            <person name="Gotoh Y."/>
            <person name="Taniguchi I."/>
            <person name="Nakamura K."/>
            <person name="Hayashi T."/>
            <person name="Katayama T."/>
            <person name="Uemura T."/>
            <person name="Hattori Y."/>
        </authorList>
    </citation>
    <scope>NUCLEOTIDE SEQUENCE [LARGE SCALE GENOMIC DNA]</scope>
    <source>
        <strain evidence="14 15">KH-74</strain>
    </source>
</reference>
<keyword evidence="6" id="KW-0227">DNA damage</keyword>
<evidence type="ECO:0000256" key="11">
    <source>
        <dbReference type="ARBA" id="ARBA00029792"/>
    </source>
</evidence>
<dbReference type="SUPFAM" id="SSF55271">
    <property type="entry name" value="DNA repair protein MutS, domain I"/>
    <property type="match status" value="1"/>
</dbReference>
<evidence type="ECO:0000256" key="5">
    <source>
        <dbReference type="ARBA" id="ARBA00022741"/>
    </source>
</evidence>
<protein>
    <recommendedName>
        <fullName evidence="3">DNA mismatch repair protein MSH3</fullName>
    </recommendedName>
    <alternativeName>
        <fullName evidence="4">DNA mismatch repair protein msh3</fullName>
    </alternativeName>
    <alternativeName>
        <fullName evidence="11">MutS protein homolog 3</fullName>
    </alternativeName>
</protein>
<dbReference type="Gene3D" id="3.40.1170.10">
    <property type="entry name" value="DNA repair protein MutS, domain I"/>
    <property type="match status" value="1"/>
</dbReference>
<dbReference type="GO" id="GO:0006312">
    <property type="term" value="P:mitotic recombination"/>
    <property type="evidence" value="ECO:0007669"/>
    <property type="project" value="TreeGrafter"/>
</dbReference>
<evidence type="ECO:0000256" key="8">
    <source>
        <dbReference type="ARBA" id="ARBA00023125"/>
    </source>
</evidence>
<accession>A0AAV5RRF0</accession>
<dbReference type="SUPFAM" id="SSF52540">
    <property type="entry name" value="P-loop containing nucleoside triphosphate hydrolases"/>
    <property type="match status" value="1"/>
</dbReference>
<dbReference type="InterPro" id="IPR017261">
    <property type="entry name" value="DNA_mismatch_repair_MutS/MSH"/>
</dbReference>
<dbReference type="GO" id="GO:0030983">
    <property type="term" value="F:mismatched DNA binding"/>
    <property type="evidence" value="ECO:0007669"/>
    <property type="project" value="InterPro"/>
</dbReference>
<dbReference type="GO" id="GO:0006298">
    <property type="term" value="P:mismatch repair"/>
    <property type="evidence" value="ECO:0007669"/>
    <property type="project" value="InterPro"/>
</dbReference>
<comment type="similarity">
    <text evidence="2">Belongs to the DNA mismatch repair MutS family. MSH3 subfamily.</text>
</comment>
<evidence type="ECO:0000256" key="4">
    <source>
        <dbReference type="ARBA" id="ARBA00022151"/>
    </source>
</evidence>
<feature type="region of interest" description="Disordered" evidence="12">
    <location>
        <begin position="146"/>
        <end position="172"/>
    </location>
</feature>
<dbReference type="Gene3D" id="1.10.1420.10">
    <property type="match status" value="2"/>
</dbReference>
<organism evidence="14 15">
    <name type="scientific">Maudiozyma humilis</name>
    <name type="common">Sour dough yeast</name>
    <name type="synonym">Kazachstania humilis</name>
    <dbReference type="NCBI Taxonomy" id="51915"/>
    <lineage>
        <taxon>Eukaryota</taxon>
        <taxon>Fungi</taxon>
        <taxon>Dikarya</taxon>
        <taxon>Ascomycota</taxon>
        <taxon>Saccharomycotina</taxon>
        <taxon>Saccharomycetes</taxon>
        <taxon>Saccharomycetales</taxon>
        <taxon>Saccharomycetaceae</taxon>
        <taxon>Maudiozyma</taxon>
    </lineage>
</organism>
<dbReference type="AlphaFoldDB" id="A0AAV5RRF0"/>
<keyword evidence="5" id="KW-0547">Nucleotide-binding</keyword>
<dbReference type="InterPro" id="IPR007696">
    <property type="entry name" value="DNA_mismatch_repair_MutS_core"/>
</dbReference>
<proteinExistence type="inferred from homology"/>
<dbReference type="PANTHER" id="PTHR11361">
    <property type="entry name" value="DNA MISMATCH REPAIR PROTEIN MUTS FAMILY MEMBER"/>
    <property type="match status" value="1"/>
</dbReference>
<feature type="region of interest" description="Disordered" evidence="12">
    <location>
        <begin position="59"/>
        <end position="125"/>
    </location>
</feature>
<dbReference type="Pfam" id="PF00488">
    <property type="entry name" value="MutS_V"/>
    <property type="match status" value="1"/>
</dbReference>
<dbReference type="InterPro" id="IPR036678">
    <property type="entry name" value="MutS_con_dom_sf"/>
</dbReference>
<dbReference type="SUPFAM" id="SSF48334">
    <property type="entry name" value="DNA repair protein MutS, domain III"/>
    <property type="match status" value="1"/>
</dbReference>